<dbReference type="NCBIfam" id="NF040542">
    <property type="entry name" value="rSAM_RCCLKC"/>
    <property type="match status" value="1"/>
</dbReference>
<evidence type="ECO:0000256" key="2">
    <source>
        <dbReference type="ARBA" id="ARBA00022691"/>
    </source>
</evidence>
<dbReference type="InterPro" id="IPR006638">
    <property type="entry name" value="Elp3/MiaA/NifB-like_rSAM"/>
</dbReference>
<name>A0ABT9J2Z2_9BACL</name>
<dbReference type="Gene3D" id="3.40.50.280">
    <property type="entry name" value="Cobalamin-binding domain"/>
    <property type="match status" value="1"/>
</dbReference>
<sequence>MNILLVSTFEGGFQPTTIATAATPLMKEGFNVSVLDTYVDGIIEEKFQGKEIIAISVPLFDAVHAGIEIAKLAARLNPKAHITFFGQHATINATRLAGKYSDSCICGEWEYPLTQLSKHLSGDKQDDLPGILSGEEAMKGNNIHPYMSRDHLDVPSRNILPPLHKYPQKQINRLLGSEQIVGSTEMARGCHHKCLYCSVFAAYDGKVILVDEEIVIQDVRNLVEGGMTHLTFIDADFFNAKYHGIKILRKLHQEFPNLTYDFTTRVDHILENKETLAEMKNLGVKFITSALEFPSKEVLDAVAKDTSIDDITQAIAYLREIDIKLNPTFIMFNPWTSLDDIVTFRSFIENNALNDLVDPIQYETRLYLYKGSPLLHKESIQSLDLTEYEFHYDWKHPDPKMDELYYEMLTPPEEGIFKRCCLKC</sequence>
<keyword evidence="5" id="KW-0411">Iron-sulfur</keyword>
<dbReference type="PROSITE" id="PS51918">
    <property type="entry name" value="RADICAL_SAM"/>
    <property type="match status" value="1"/>
</dbReference>
<keyword evidence="4" id="KW-0408">Iron</keyword>
<evidence type="ECO:0000313" key="8">
    <source>
        <dbReference type="Proteomes" id="UP001231941"/>
    </source>
</evidence>
<evidence type="ECO:0000256" key="4">
    <source>
        <dbReference type="ARBA" id="ARBA00023004"/>
    </source>
</evidence>
<dbReference type="SUPFAM" id="SSF102114">
    <property type="entry name" value="Radical SAM enzymes"/>
    <property type="match status" value="1"/>
</dbReference>
<organism evidence="7 8">
    <name type="scientific">Chengkuizengella axinellae</name>
    <dbReference type="NCBI Taxonomy" id="3064388"/>
    <lineage>
        <taxon>Bacteria</taxon>
        <taxon>Bacillati</taxon>
        <taxon>Bacillota</taxon>
        <taxon>Bacilli</taxon>
        <taxon>Bacillales</taxon>
        <taxon>Paenibacillaceae</taxon>
        <taxon>Chengkuizengella</taxon>
    </lineage>
</organism>
<dbReference type="PANTHER" id="PTHR43409:SF7">
    <property type="entry name" value="BLL1977 PROTEIN"/>
    <property type="match status" value="1"/>
</dbReference>
<dbReference type="InterPro" id="IPR051198">
    <property type="entry name" value="BchE-like"/>
</dbReference>
<dbReference type="InterPro" id="IPR007197">
    <property type="entry name" value="rSAM"/>
</dbReference>
<evidence type="ECO:0000259" key="6">
    <source>
        <dbReference type="PROSITE" id="PS51918"/>
    </source>
</evidence>
<keyword evidence="3" id="KW-0479">Metal-binding</keyword>
<evidence type="ECO:0000256" key="3">
    <source>
        <dbReference type="ARBA" id="ARBA00022723"/>
    </source>
</evidence>
<dbReference type="CDD" id="cd01335">
    <property type="entry name" value="Radical_SAM"/>
    <property type="match status" value="1"/>
</dbReference>
<dbReference type="InterPro" id="IPR058240">
    <property type="entry name" value="rSAM_sf"/>
</dbReference>
<dbReference type="SFLD" id="SFLDS00029">
    <property type="entry name" value="Radical_SAM"/>
    <property type="match status" value="1"/>
</dbReference>
<evidence type="ECO:0000313" key="7">
    <source>
        <dbReference type="EMBL" id="MDP5275945.1"/>
    </source>
</evidence>
<reference evidence="7 8" key="1">
    <citation type="submission" date="2023-08" db="EMBL/GenBank/DDBJ databases">
        <authorList>
            <person name="Park J.-S."/>
        </authorList>
    </citation>
    <scope>NUCLEOTIDE SEQUENCE [LARGE SCALE GENOMIC DNA]</scope>
    <source>
        <strain evidence="7 8">2205SS18-9</strain>
    </source>
</reference>
<proteinExistence type="predicted"/>
<comment type="cofactor">
    <cofactor evidence="1">
        <name>[4Fe-4S] cluster</name>
        <dbReference type="ChEBI" id="CHEBI:49883"/>
    </cofactor>
</comment>
<dbReference type="SFLD" id="SFLDG01082">
    <property type="entry name" value="B12-binding_domain_containing"/>
    <property type="match status" value="1"/>
</dbReference>
<dbReference type="NCBIfam" id="NF040537">
    <property type="entry name" value="radical_ArsL"/>
    <property type="match status" value="1"/>
</dbReference>
<dbReference type="Gene3D" id="3.80.30.20">
    <property type="entry name" value="tm_1862 like domain"/>
    <property type="match status" value="1"/>
</dbReference>
<dbReference type="EMBL" id="JAVAMP010000011">
    <property type="protein sequence ID" value="MDP5275945.1"/>
    <property type="molecule type" value="Genomic_DNA"/>
</dbReference>
<protein>
    <submittedName>
        <fullName evidence="7">RCCLKC-tail radical SAM protein</fullName>
    </submittedName>
</protein>
<feature type="domain" description="Radical SAM core" evidence="6">
    <location>
        <begin position="176"/>
        <end position="398"/>
    </location>
</feature>
<keyword evidence="8" id="KW-1185">Reference proteome</keyword>
<evidence type="ECO:0000256" key="5">
    <source>
        <dbReference type="ARBA" id="ARBA00023014"/>
    </source>
</evidence>
<accession>A0ABT9J2Z2</accession>
<evidence type="ECO:0000256" key="1">
    <source>
        <dbReference type="ARBA" id="ARBA00001966"/>
    </source>
</evidence>
<dbReference type="Pfam" id="PF04055">
    <property type="entry name" value="Radical_SAM"/>
    <property type="match status" value="1"/>
</dbReference>
<dbReference type="Proteomes" id="UP001231941">
    <property type="component" value="Unassembled WGS sequence"/>
</dbReference>
<keyword evidence="2" id="KW-0949">S-adenosyl-L-methionine</keyword>
<dbReference type="InterPro" id="IPR023404">
    <property type="entry name" value="rSAM_horseshoe"/>
</dbReference>
<dbReference type="RefSeq" id="WP_305993257.1">
    <property type="nucleotide sequence ID" value="NZ_JAVAMP010000011.1"/>
</dbReference>
<comment type="caution">
    <text evidence="7">The sequence shown here is derived from an EMBL/GenBank/DDBJ whole genome shotgun (WGS) entry which is preliminary data.</text>
</comment>
<gene>
    <name evidence="7" type="ORF">Q5Y73_17745</name>
</gene>
<dbReference type="SMART" id="SM00729">
    <property type="entry name" value="Elp3"/>
    <property type="match status" value="1"/>
</dbReference>
<dbReference type="PANTHER" id="PTHR43409">
    <property type="entry name" value="ANAEROBIC MAGNESIUM-PROTOPORPHYRIN IX MONOMETHYL ESTER CYCLASE-RELATED"/>
    <property type="match status" value="1"/>
</dbReference>